<keyword evidence="2" id="KW-1185">Reference proteome</keyword>
<reference evidence="1 2" key="1">
    <citation type="submission" date="2019-05" db="EMBL/GenBank/DDBJ databases">
        <title>Dyadobacter AR-3-8 sp. nov., isolated from arctic soil.</title>
        <authorList>
            <person name="Chaudhary D.K."/>
        </authorList>
    </citation>
    <scope>NUCLEOTIDE SEQUENCE [LARGE SCALE GENOMIC DNA]</scope>
    <source>
        <strain evidence="1 2">AR-3-8</strain>
    </source>
</reference>
<name>A0A4U6CZJ0_9BACT</name>
<dbReference type="AlphaFoldDB" id="A0A4U6CZJ0"/>
<proteinExistence type="predicted"/>
<protein>
    <submittedName>
        <fullName evidence="1">Uncharacterized protein</fullName>
    </submittedName>
</protein>
<dbReference type="RefSeq" id="WP_137342462.1">
    <property type="nucleotide sequence ID" value="NZ_BSQH01000015.1"/>
</dbReference>
<dbReference type="OrthoDB" id="1121875at2"/>
<evidence type="ECO:0000313" key="2">
    <source>
        <dbReference type="Proteomes" id="UP000304900"/>
    </source>
</evidence>
<sequence length="121" mass="13982">MREQIAKRRRTASFLLVLWALMCLSNVVFRHSHRLPDGRIISHVHPYAEFASKCPFPNHHHSQSELNWLDCISNIPFDSFTADIGFETGIFKKAVLINYLYVEKKADQKLSVLFLRGPPVC</sequence>
<accession>A0A4U6CZJ0</accession>
<gene>
    <name evidence="1" type="ORF">FDK13_23515</name>
</gene>
<evidence type="ECO:0000313" key="1">
    <source>
        <dbReference type="EMBL" id="TKT89325.1"/>
    </source>
</evidence>
<dbReference type="Proteomes" id="UP000304900">
    <property type="component" value="Unassembled WGS sequence"/>
</dbReference>
<comment type="caution">
    <text evidence="1">The sequence shown here is derived from an EMBL/GenBank/DDBJ whole genome shotgun (WGS) entry which is preliminary data.</text>
</comment>
<organism evidence="1 2">
    <name type="scientific">Dyadobacter frigoris</name>
    <dbReference type="NCBI Taxonomy" id="2576211"/>
    <lineage>
        <taxon>Bacteria</taxon>
        <taxon>Pseudomonadati</taxon>
        <taxon>Bacteroidota</taxon>
        <taxon>Cytophagia</taxon>
        <taxon>Cytophagales</taxon>
        <taxon>Spirosomataceae</taxon>
        <taxon>Dyadobacter</taxon>
    </lineage>
</organism>
<dbReference type="EMBL" id="SZVO01000012">
    <property type="protein sequence ID" value="TKT89325.1"/>
    <property type="molecule type" value="Genomic_DNA"/>
</dbReference>